<feature type="compositionally biased region" description="Pro residues" evidence="1">
    <location>
        <begin position="26"/>
        <end position="39"/>
    </location>
</feature>
<feature type="region of interest" description="Disordered" evidence="1">
    <location>
        <begin position="22"/>
        <end position="60"/>
    </location>
</feature>
<protein>
    <submittedName>
        <fullName evidence="2">Uncharacterized protein</fullName>
    </submittedName>
</protein>
<accession>A0AB34J180</accession>
<comment type="caution">
    <text evidence="2">The sequence shown here is derived from an EMBL/GenBank/DDBJ whole genome shotgun (WGS) entry which is preliminary data.</text>
</comment>
<dbReference type="AlphaFoldDB" id="A0AB34J180"/>
<dbReference type="EMBL" id="JBGBPQ010000014">
    <property type="protein sequence ID" value="KAL1511137.1"/>
    <property type="molecule type" value="Genomic_DNA"/>
</dbReference>
<evidence type="ECO:0000256" key="1">
    <source>
        <dbReference type="SAM" id="MobiDB-lite"/>
    </source>
</evidence>
<name>A0AB34J180_PRYPA</name>
<keyword evidence="3" id="KW-1185">Reference proteome</keyword>
<evidence type="ECO:0000313" key="2">
    <source>
        <dbReference type="EMBL" id="KAL1511137.1"/>
    </source>
</evidence>
<proteinExistence type="predicted"/>
<evidence type="ECO:0000313" key="3">
    <source>
        <dbReference type="Proteomes" id="UP001515480"/>
    </source>
</evidence>
<gene>
    <name evidence="2" type="ORF">AB1Y20_005956</name>
</gene>
<organism evidence="2 3">
    <name type="scientific">Prymnesium parvum</name>
    <name type="common">Toxic golden alga</name>
    <dbReference type="NCBI Taxonomy" id="97485"/>
    <lineage>
        <taxon>Eukaryota</taxon>
        <taxon>Haptista</taxon>
        <taxon>Haptophyta</taxon>
        <taxon>Prymnesiophyceae</taxon>
        <taxon>Prymnesiales</taxon>
        <taxon>Prymnesiaceae</taxon>
        <taxon>Prymnesium</taxon>
    </lineage>
</organism>
<dbReference type="Proteomes" id="UP001515480">
    <property type="component" value="Unassembled WGS sequence"/>
</dbReference>
<sequence length="193" mass="20955">MMTISIRPLDTHKKTLLRCFGNCSSPPTPPPRARFPFPPATRRRAPDIDDAPAGSHSPSHSKHTALVLAMGLESRQEWCHPTYRRPVLYRPPRPLLSPLKPLPFTNPFVLSLPPLSPTVGSLGRKSKPRPKLDTVAEARVMLNSISPLLPPIPSRLGGPGLKAAHDADNQATCKATIAFDSGCHLTFVPSFAA</sequence>
<reference evidence="2 3" key="1">
    <citation type="journal article" date="2024" name="Science">
        <title>Giant polyketide synthase enzymes in the biosynthesis of giant marine polyether toxins.</title>
        <authorList>
            <person name="Fallon T.R."/>
            <person name="Shende V.V."/>
            <person name="Wierzbicki I.H."/>
            <person name="Pendleton A.L."/>
            <person name="Watervoot N.F."/>
            <person name="Auber R.P."/>
            <person name="Gonzalez D.J."/>
            <person name="Wisecaver J.H."/>
            <person name="Moore B.S."/>
        </authorList>
    </citation>
    <scope>NUCLEOTIDE SEQUENCE [LARGE SCALE GENOMIC DNA]</scope>
    <source>
        <strain evidence="2 3">12B1</strain>
    </source>
</reference>